<dbReference type="GO" id="GO:0005524">
    <property type="term" value="F:ATP binding"/>
    <property type="evidence" value="ECO:0007669"/>
    <property type="project" value="UniProtKB-KW"/>
</dbReference>
<accession>A0A3N6MWY1</accession>
<evidence type="ECO:0000256" key="2">
    <source>
        <dbReference type="ARBA" id="ARBA00022741"/>
    </source>
</evidence>
<protein>
    <submittedName>
        <fullName evidence="6">ABC transporter ATP-binding protein</fullName>
    </submittedName>
</protein>
<dbReference type="EMBL" id="REFZ01000005">
    <property type="protein sequence ID" value="RQH00922.1"/>
    <property type="molecule type" value="Genomic_DNA"/>
</dbReference>
<comment type="caution">
    <text evidence="6">The sequence shown here is derived from an EMBL/GenBank/DDBJ whole genome shotgun (WGS) entry which is preliminary data.</text>
</comment>
<dbReference type="FunFam" id="3.40.50.300:FF:000032">
    <property type="entry name" value="Export ABC transporter ATP-binding protein"/>
    <property type="match status" value="1"/>
</dbReference>
<dbReference type="PROSITE" id="PS50893">
    <property type="entry name" value="ABC_TRANSPORTER_2"/>
    <property type="match status" value="1"/>
</dbReference>
<evidence type="ECO:0000256" key="4">
    <source>
        <dbReference type="SAM" id="MobiDB-lite"/>
    </source>
</evidence>
<dbReference type="InterPro" id="IPR003439">
    <property type="entry name" value="ABC_transporter-like_ATP-bd"/>
</dbReference>
<evidence type="ECO:0000313" key="7">
    <source>
        <dbReference type="Proteomes" id="UP000281431"/>
    </source>
</evidence>
<organism evidence="6 7">
    <name type="scientific">Natrarchaeobius chitinivorans</name>
    <dbReference type="NCBI Taxonomy" id="1679083"/>
    <lineage>
        <taxon>Archaea</taxon>
        <taxon>Methanobacteriati</taxon>
        <taxon>Methanobacteriota</taxon>
        <taxon>Stenosarchaea group</taxon>
        <taxon>Halobacteria</taxon>
        <taxon>Halobacteriales</taxon>
        <taxon>Natrialbaceae</taxon>
        <taxon>Natrarchaeobius</taxon>
    </lineage>
</organism>
<dbReference type="InterPro" id="IPR003593">
    <property type="entry name" value="AAA+_ATPase"/>
</dbReference>
<evidence type="ECO:0000256" key="3">
    <source>
        <dbReference type="ARBA" id="ARBA00022840"/>
    </source>
</evidence>
<sequence length="301" mass="31819">MARSGTAVVLEDVRKTYELAEPVHALDGVTLEVSRGSYTAIMGPSGSGKSTLMNLVGCLDTPTEGRVVVDGQDVTTLDGRERTDLRGTQVGFVFQTFNLMPRLTALENVALPQLFQGVGRGERRERARELLERVGLADRADHLPSELSGGQRQRVALARALVNEPAIVLADEPSGNLDTETEADVLDLFAEFHDAGTTLVVVTHERHVAERAERIVHLLDGTIERIEKLESTGEPTSPPGPGVGPRSSRDADAGADGETPGGDGGDRGGDDPTSDADGPGTASDDRDADSSTTDRDDDGGN</sequence>
<dbReference type="CDD" id="cd03255">
    <property type="entry name" value="ABC_MJ0796_LolCDE_FtsE"/>
    <property type="match status" value="1"/>
</dbReference>
<feature type="compositionally biased region" description="Basic and acidic residues" evidence="4">
    <location>
        <begin position="283"/>
        <end position="294"/>
    </location>
</feature>
<dbReference type="GO" id="GO:0005886">
    <property type="term" value="C:plasma membrane"/>
    <property type="evidence" value="ECO:0007669"/>
    <property type="project" value="TreeGrafter"/>
</dbReference>
<dbReference type="Proteomes" id="UP000281431">
    <property type="component" value="Unassembled WGS sequence"/>
</dbReference>
<proteinExistence type="predicted"/>
<dbReference type="AlphaFoldDB" id="A0A3N6MWY1"/>
<keyword evidence="2" id="KW-0547">Nucleotide-binding</keyword>
<reference evidence="6 7" key="1">
    <citation type="submission" date="2018-10" db="EMBL/GenBank/DDBJ databases">
        <title>Natrarchaeobius chitinivorans gen. nov., sp. nov., and Natrarchaeobius haloalkaliphilus sp. nov., alkaliphilic, chitin-utilizing haloarchaea from hypersaline alkaline lakes.</title>
        <authorList>
            <person name="Sorokin D.Y."/>
            <person name="Elcheninov A.G."/>
            <person name="Kostrikina N.A."/>
            <person name="Bale N.J."/>
            <person name="Sinninghe Damste J.S."/>
            <person name="Khijniak T.V."/>
            <person name="Kublanov I.V."/>
            <person name="Toshchakov S.V."/>
        </authorList>
    </citation>
    <scope>NUCLEOTIDE SEQUENCE [LARGE SCALE GENOMIC DNA]</scope>
    <source>
        <strain evidence="6 7">AArcht7</strain>
    </source>
</reference>
<gene>
    <name evidence="6" type="ORF">EA472_09890</name>
</gene>
<evidence type="ECO:0000313" key="6">
    <source>
        <dbReference type="EMBL" id="RQH00922.1"/>
    </source>
</evidence>
<feature type="domain" description="ABC transporter" evidence="5">
    <location>
        <begin position="8"/>
        <end position="245"/>
    </location>
</feature>
<dbReference type="SMART" id="SM00382">
    <property type="entry name" value="AAA"/>
    <property type="match status" value="1"/>
</dbReference>
<dbReference type="PROSITE" id="PS00211">
    <property type="entry name" value="ABC_TRANSPORTER_1"/>
    <property type="match status" value="1"/>
</dbReference>
<evidence type="ECO:0000259" key="5">
    <source>
        <dbReference type="PROSITE" id="PS50893"/>
    </source>
</evidence>
<keyword evidence="1" id="KW-0813">Transport</keyword>
<dbReference type="PANTHER" id="PTHR24220:SF86">
    <property type="entry name" value="ABC TRANSPORTER ABCH.1"/>
    <property type="match status" value="1"/>
</dbReference>
<keyword evidence="3 6" id="KW-0067">ATP-binding</keyword>
<dbReference type="GO" id="GO:0098796">
    <property type="term" value="C:membrane protein complex"/>
    <property type="evidence" value="ECO:0007669"/>
    <property type="project" value="UniProtKB-ARBA"/>
</dbReference>
<dbReference type="GO" id="GO:0022857">
    <property type="term" value="F:transmembrane transporter activity"/>
    <property type="evidence" value="ECO:0007669"/>
    <property type="project" value="TreeGrafter"/>
</dbReference>
<evidence type="ECO:0000256" key="1">
    <source>
        <dbReference type="ARBA" id="ARBA00022448"/>
    </source>
</evidence>
<dbReference type="InterPro" id="IPR017871">
    <property type="entry name" value="ABC_transporter-like_CS"/>
</dbReference>
<dbReference type="InterPro" id="IPR017911">
    <property type="entry name" value="MacB-like_ATP-bd"/>
</dbReference>
<keyword evidence="7" id="KW-1185">Reference proteome</keyword>
<dbReference type="PANTHER" id="PTHR24220">
    <property type="entry name" value="IMPORT ATP-BINDING PROTEIN"/>
    <property type="match status" value="1"/>
</dbReference>
<name>A0A3N6MWY1_NATCH</name>
<feature type="region of interest" description="Disordered" evidence="4">
    <location>
        <begin position="228"/>
        <end position="301"/>
    </location>
</feature>
<dbReference type="Pfam" id="PF00005">
    <property type="entry name" value="ABC_tran"/>
    <property type="match status" value="1"/>
</dbReference>
<dbReference type="OrthoDB" id="302885at2157"/>
<dbReference type="SUPFAM" id="SSF52540">
    <property type="entry name" value="P-loop containing nucleoside triphosphate hydrolases"/>
    <property type="match status" value="1"/>
</dbReference>
<dbReference type="GO" id="GO:0016887">
    <property type="term" value="F:ATP hydrolysis activity"/>
    <property type="evidence" value="ECO:0007669"/>
    <property type="project" value="InterPro"/>
</dbReference>
<dbReference type="Gene3D" id="3.40.50.300">
    <property type="entry name" value="P-loop containing nucleotide triphosphate hydrolases"/>
    <property type="match status" value="1"/>
</dbReference>
<dbReference type="InterPro" id="IPR027417">
    <property type="entry name" value="P-loop_NTPase"/>
</dbReference>
<dbReference type="InterPro" id="IPR015854">
    <property type="entry name" value="ABC_transpr_LolD-like"/>
</dbReference>